<dbReference type="SUPFAM" id="SSF82708">
    <property type="entry name" value="R3H domain"/>
    <property type="match status" value="1"/>
</dbReference>
<proteinExistence type="predicted"/>
<dbReference type="SMART" id="SM00393">
    <property type="entry name" value="R3H"/>
    <property type="match status" value="1"/>
</dbReference>
<dbReference type="InterPro" id="IPR015946">
    <property type="entry name" value="KH_dom-like_a/b"/>
</dbReference>
<dbReference type="InterPro" id="IPR036867">
    <property type="entry name" value="R3H_dom_sf"/>
</dbReference>
<name>A0A1F4Y2L6_9BACT</name>
<dbReference type="EMBL" id="MEWV01000016">
    <property type="protein sequence ID" value="OGC88151.1"/>
    <property type="molecule type" value="Genomic_DNA"/>
</dbReference>
<dbReference type="InterPro" id="IPR001374">
    <property type="entry name" value="R3H_dom"/>
</dbReference>
<comment type="caution">
    <text evidence="2">The sequence shown here is derived from an EMBL/GenBank/DDBJ whole genome shotgun (WGS) entry which is preliminary data.</text>
</comment>
<evidence type="ECO:0000259" key="1">
    <source>
        <dbReference type="PROSITE" id="PS51061"/>
    </source>
</evidence>
<feature type="domain" description="R3H" evidence="1">
    <location>
        <begin position="82"/>
        <end position="148"/>
    </location>
</feature>
<dbReference type="InterPro" id="IPR039247">
    <property type="entry name" value="KhpB"/>
</dbReference>
<organism evidence="2 3">
    <name type="scientific">Candidatus Adlerbacteria bacterium RIFCSPHIGHO2_02_FULL_54_18</name>
    <dbReference type="NCBI Taxonomy" id="1797241"/>
    <lineage>
        <taxon>Bacteria</taxon>
        <taxon>Candidatus Adleribacteriota</taxon>
    </lineage>
</organism>
<accession>A0A1F4Y2L6</accession>
<dbReference type="Pfam" id="PF01424">
    <property type="entry name" value="R3H"/>
    <property type="match status" value="1"/>
</dbReference>
<dbReference type="Gene3D" id="3.30.1370.50">
    <property type="entry name" value="R3H-like domain"/>
    <property type="match status" value="1"/>
</dbReference>
<dbReference type="Proteomes" id="UP000178720">
    <property type="component" value="Unassembled WGS sequence"/>
</dbReference>
<sequence length="154" mass="17169">MPADLKNFITELLALLEVEVGALEVTTGHRTVIAVDSPDSSLLIGPRGEHLKALNTIARRMVEQKHGEEAASFLIDVNGFHEMEMEKVRAAARMLAQRARLFKHDVELAPMSAYERLVVHELFADDPEIKTESSGEGKFRRVVLKYKDSALAES</sequence>
<dbReference type="PANTHER" id="PTHR35800">
    <property type="entry name" value="PROTEIN JAG"/>
    <property type="match status" value="1"/>
</dbReference>
<dbReference type="PROSITE" id="PS51061">
    <property type="entry name" value="R3H"/>
    <property type="match status" value="1"/>
</dbReference>
<dbReference type="AlphaFoldDB" id="A0A1F4Y2L6"/>
<evidence type="ECO:0000313" key="2">
    <source>
        <dbReference type="EMBL" id="OGC88151.1"/>
    </source>
</evidence>
<gene>
    <name evidence="2" type="ORF">A3D70_02270</name>
</gene>
<dbReference type="PANTHER" id="PTHR35800:SF1">
    <property type="entry name" value="RNA-BINDING PROTEIN KHPB"/>
    <property type="match status" value="1"/>
</dbReference>
<reference evidence="2 3" key="1">
    <citation type="journal article" date="2016" name="Nat. Commun.">
        <title>Thousands of microbial genomes shed light on interconnected biogeochemical processes in an aquifer system.</title>
        <authorList>
            <person name="Anantharaman K."/>
            <person name="Brown C.T."/>
            <person name="Hug L.A."/>
            <person name="Sharon I."/>
            <person name="Castelle C.J."/>
            <person name="Probst A.J."/>
            <person name="Thomas B.C."/>
            <person name="Singh A."/>
            <person name="Wilkins M.J."/>
            <person name="Karaoz U."/>
            <person name="Brodie E.L."/>
            <person name="Williams K.H."/>
            <person name="Hubbard S.S."/>
            <person name="Banfield J.F."/>
        </authorList>
    </citation>
    <scope>NUCLEOTIDE SEQUENCE [LARGE SCALE GENOMIC DNA]</scope>
</reference>
<protein>
    <recommendedName>
        <fullName evidence="1">R3H domain-containing protein</fullName>
    </recommendedName>
</protein>
<dbReference type="GO" id="GO:0003723">
    <property type="term" value="F:RNA binding"/>
    <property type="evidence" value="ECO:0007669"/>
    <property type="project" value="InterPro"/>
</dbReference>
<dbReference type="Gene3D" id="3.30.300.20">
    <property type="match status" value="1"/>
</dbReference>
<evidence type="ECO:0000313" key="3">
    <source>
        <dbReference type="Proteomes" id="UP000178720"/>
    </source>
</evidence>